<dbReference type="InterPro" id="IPR036890">
    <property type="entry name" value="HATPase_C_sf"/>
</dbReference>
<reference evidence="10 11" key="1">
    <citation type="submission" date="2017-02" db="EMBL/GenBank/DDBJ databases">
        <title>Whole genome sequencing of Metallibacterium scheffleri DSM 24874 (T).</title>
        <authorList>
            <person name="Kumar S."/>
            <person name="Patil P."/>
            <person name="Patil P.B."/>
        </authorList>
    </citation>
    <scope>NUCLEOTIDE SEQUENCE [LARGE SCALE GENOMIC DNA]</scope>
    <source>
        <strain evidence="10 11">DSM 24874</strain>
    </source>
</reference>
<dbReference type="EC" id="2.7.13.3" evidence="3"/>
<dbReference type="Pfam" id="PF02518">
    <property type="entry name" value="HATPase_c"/>
    <property type="match status" value="1"/>
</dbReference>
<evidence type="ECO:0000256" key="4">
    <source>
        <dbReference type="ARBA" id="ARBA00022553"/>
    </source>
</evidence>
<evidence type="ECO:0000259" key="8">
    <source>
        <dbReference type="PROSITE" id="PS50109"/>
    </source>
</evidence>
<dbReference type="PROSITE" id="PS50109">
    <property type="entry name" value="HIS_KIN"/>
    <property type="match status" value="1"/>
</dbReference>
<dbReference type="Gene3D" id="3.30.565.10">
    <property type="entry name" value="Histidine kinase-like ATPase, C-terminal domain"/>
    <property type="match status" value="1"/>
</dbReference>
<comment type="subcellular location">
    <subcellularLocation>
        <location evidence="2">Membrane</location>
    </subcellularLocation>
</comment>
<keyword evidence="5" id="KW-0808">Transferase</keyword>
<dbReference type="PANTHER" id="PTHR43065">
    <property type="entry name" value="SENSOR HISTIDINE KINASE"/>
    <property type="match status" value="1"/>
</dbReference>
<name>A0A4S3KNX7_9GAMM</name>
<dbReference type="SMART" id="SM00387">
    <property type="entry name" value="HATPase_c"/>
    <property type="match status" value="1"/>
</dbReference>
<protein>
    <recommendedName>
        <fullName evidence="3">histidine kinase</fullName>
        <ecNumber evidence="3">2.7.13.3</ecNumber>
    </recommendedName>
</protein>
<evidence type="ECO:0000256" key="6">
    <source>
        <dbReference type="ARBA" id="ARBA00022777"/>
    </source>
</evidence>
<dbReference type="AlphaFoldDB" id="A0A4S3KNX7"/>
<proteinExistence type="predicted"/>
<keyword evidence="7" id="KW-1133">Transmembrane helix</keyword>
<dbReference type="PANTHER" id="PTHR43065:SF51">
    <property type="entry name" value="HISTIDINE KINASE"/>
    <property type="match status" value="1"/>
</dbReference>
<feature type="transmembrane region" description="Helical" evidence="7">
    <location>
        <begin position="21"/>
        <end position="44"/>
    </location>
</feature>
<evidence type="ECO:0000313" key="11">
    <source>
        <dbReference type="Proteomes" id="UP000307749"/>
    </source>
</evidence>
<dbReference type="STRING" id="993689.GCA_002077135_02165"/>
<comment type="catalytic activity">
    <reaction evidence="1">
        <text>ATP + protein L-histidine = ADP + protein N-phospho-L-histidine.</text>
        <dbReference type="EC" id="2.7.13.3"/>
    </reaction>
</comment>
<feature type="domain" description="Histidine kinase" evidence="8">
    <location>
        <begin position="239"/>
        <end position="445"/>
    </location>
</feature>
<dbReference type="GO" id="GO:0016020">
    <property type="term" value="C:membrane"/>
    <property type="evidence" value="ECO:0007669"/>
    <property type="project" value="UniProtKB-SubCell"/>
</dbReference>
<evidence type="ECO:0000256" key="3">
    <source>
        <dbReference type="ARBA" id="ARBA00012438"/>
    </source>
</evidence>
<dbReference type="PROSITE" id="PS50885">
    <property type="entry name" value="HAMP"/>
    <property type="match status" value="1"/>
</dbReference>
<comment type="caution">
    <text evidence="10">The sequence shown here is derived from an EMBL/GenBank/DDBJ whole genome shotgun (WGS) entry which is preliminary data.</text>
</comment>
<dbReference type="InterPro" id="IPR005467">
    <property type="entry name" value="His_kinase_dom"/>
</dbReference>
<feature type="domain" description="HAMP" evidence="9">
    <location>
        <begin position="69"/>
        <end position="119"/>
    </location>
</feature>
<dbReference type="GO" id="GO:0007165">
    <property type="term" value="P:signal transduction"/>
    <property type="evidence" value="ECO:0007669"/>
    <property type="project" value="InterPro"/>
</dbReference>
<dbReference type="EMBL" id="MWQO01000025">
    <property type="protein sequence ID" value="THD10550.1"/>
    <property type="molecule type" value="Genomic_DNA"/>
</dbReference>
<dbReference type="InterPro" id="IPR003594">
    <property type="entry name" value="HATPase_dom"/>
</dbReference>
<dbReference type="Proteomes" id="UP000307749">
    <property type="component" value="Unassembled WGS sequence"/>
</dbReference>
<dbReference type="OrthoDB" id="1931120at2"/>
<organism evidence="10 11">
    <name type="scientific">Metallibacterium scheffleri</name>
    <dbReference type="NCBI Taxonomy" id="993689"/>
    <lineage>
        <taxon>Bacteria</taxon>
        <taxon>Pseudomonadati</taxon>
        <taxon>Pseudomonadota</taxon>
        <taxon>Gammaproteobacteria</taxon>
        <taxon>Lysobacterales</taxon>
        <taxon>Rhodanobacteraceae</taxon>
        <taxon>Metallibacterium</taxon>
    </lineage>
</organism>
<evidence type="ECO:0000256" key="5">
    <source>
        <dbReference type="ARBA" id="ARBA00022679"/>
    </source>
</evidence>
<dbReference type="PRINTS" id="PR00344">
    <property type="entry name" value="BCTRLSENSOR"/>
</dbReference>
<evidence type="ECO:0000256" key="7">
    <source>
        <dbReference type="SAM" id="Phobius"/>
    </source>
</evidence>
<keyword evidence="7" id="KW-0812">Transmembrane</keyword>
<keyword evidence="7" id="KW-0472">Membrane</keyword>
<accession>A0A4S3KNX7</accession>
<keyword evidence="6 10" id="KW-0418">Kinase</keyword>
<dbReference type="InterPro" id="IPR003660">
    <property type="entry name" value="HAMP_dom"/>
</dbReference>
<dbReference type="SUPFAM" id="SSF55874">
    <property type="entry name" value="ATPase domain of HSP90 chaperone/DNA topoisomerase II/histidine kinase"/>
    <property type="match status" value="1"/>
</dbReference>
<keyword evidence="4" id="KW-0597">Phosphoprotein</keyword>
<evidence type="ECO:0000259" key="9">
    <source>
        <dbReference type="PROSITE" id="PS50885"/>
    </source>
</evidence>
<keyword evidence="11" id="KW-1185">Reference proteome</keyword>
<sequence>MPPAANEPARASRLTRYQRHVLGGVLLTLCPLLLIAIVLIVLPLPPLSRWLLLGTALLASAALLRWHLRRVTRPLSTLASLLEALREGDYTLRGVAGGALGSVIYDVNALAQRLQAERVRFEEASHLLSKTLAALDSAVFVFDGGARLSLVNPAGQHLLQGKSPDLFGRSDVELGVQDLFAAVSGSVITRTFPGRSGRFEVRHASLRQQGRGGRLLVINDLDRVLRDEERQAWQRLLRVLGHEVNNSLAPIRSIAGTLGTLSARAPLPDDWAGDLRDGLALIERRAAALTRFLAGYSQLARLPPPQRRALDLAVLLRTLARMESAAISVAADAALPVQADADQLEQALINLLRNAVEAAPSDHAEVRARAWREPDRAVVEIIDNGPGPPPSANLFVPFFTTKPGGSGIGLALARQITEAHGGGVALSARGDAPGAVARLWISLGNDAADAR</sequence>
<evidence type="ECO:0000256" key="2">
    <source>
        <dbReference type="ARBA" id="ARBA00004370"/>
    </source>
</evidence>
<dbReference type="InterPro" id="IPR004358">
    <property type="entry name" value="Sig_transdc_His_kin-like_C"/>
</dbReference>
<evidence type="ECO:0000313" key="10">
    <source>
        <dbReference type="EMBL" id="THD10550.1"/>
    </source>
</evidence>
<evidence type="ECO:0000256" key="1">
    <source>
        <dbReference type="ARBA" id="ARBA00000085"/>
    </source>
</evidence>
<dbReference type="GO" id="GO:0004673">
    <property type="term" value="F:protein histidine kinase activity"/>
    <property type="evidence" value="ECO:0007669"/>
    <property type="project" value="UniProtKB-EC"/>
</dbReference>
<gene>
    <name evidence="10" type="ORF">B1806_08175</name>
</gene>